<dbReference type="GO" id="GO:0051301">
    <property type="term" value="P:cell division"/>
    <property type="evidence" value="ECO:0007669"/>
    <property type="project" value="UniProtKB-KW"/>
</dbReference>
<keyword evidence="5" id="KW-0229">DNA integration</keyword>
<comment type="caution">
    <text evidence="13">The sequence shown here is derived from an EMBL/GenBank/DDBJ whole genome shotgun (WGS) entry which is preliminary data.</text>
</comment>
<dbReference type="InterPro" id="IPR011010">
    <property type="entry name" value="DNA_brk_join_enz"/>
</dbReference>
<evidence type="ECO:0000259" key="11">
    <source>
        <dbReference type="PROSITE" id="PS51898"/>
    </source>
</evidence>
<evidence type="ECO:0000256" key="9">
    <source>
        <dbReference type="PROSITE-ProRule" id="PRU01248"/>
    </source>
</evidence>
<name>A0A9D1GTR2_9FIRM</name>
<reference evidence="13" key="1">
    <citation type="submission" date="2020-10" db="EMBL/GenBank/DDBJ databases">
        <authorList>
            <person name="Gilroy R."/>
        </authorList>
    </citation>
    <scope>NUCLEOTIDE SEQUENCE</scope>
    <source>
        <strain evidence="13">CHK33-4379</strain>
    </source>
</reference>
<evidence type="ECO:0000256" key="10">
    <source>
        <dbReference type="SAM" id="MobiDB-lite"/>
    </source>
</evidence>
<dbReference type="InterPro" id="IPR044068">
    <property type="entry name" value="CB"/>
</dbReference>
<feature type="domain" description="Tyr recombinase" evidence="11">
    <location>
        <begin position="133"/>
        <end position="316"/>
    </location>
</feature>
<dbReference type="Gene3D" id="1.10.443.10">
    <property type="entry name" value="Intergrase catalytic core"/>
    <property type="match status" value="1"/>
</dbReference>
<evidence type="ECO:0000256" key="2">
    <source>
        <dbReference type="ARBA" id="ARBA00022490"/>
    </source>
</evidence>
<dbReference type="Proteomes" id="UP000824136">
    <property type="component" value="Unassembled WGS sequence"/>
</dbReference>
<dbReference type="GO" id="GO:0007059">
    <property type="term" value="P:chromosome segregation"/>
    <property type="evidence" value="ECO:0007669"/>
    <property type="project" value="UniProtKB-KW"/>
</dbReference>
<dbReference type="SUPFAM" id="SSF56349">
    <property type="entry name" value="DNA breaking-rejoining enzymes"/>
    <property type="match status" value="1"/>
</dbReference>
<dbReference type="InterPro" id="IPR013762">
    <property type="entry name" value="Integrase-like_cat_sf"/>
</dbReference>
<accession>A0A9D1GTR2</accession>
<dbReference type="EMBL" id="DVLL01000021">
    <property type="protein sequence ID" value="HIT59296.1"/>
    <property type="molecule type" value="Genomic_DNA"/>
</dbReference>
<proteinExistence type="predicted"/>
<dbReference type="PROSITE" id="PS51900">
    <property type="entry name" value="CB"/>
    <property type="match status" value="1"/>
</dbReference>
<keyword evidence="8" id="KW-0131">Cell cycle</keyword>
<dbReference type="InterPro" id="IPR010998">
    <property type="entry name" value="Integrase_recombinase_N"/>
</dbReference>
<keyword evidence="7" id="KW-0233">DNA recombination</keyword>
<dbReference type="GO" id="GO:0005737">
    <property type="term" value="C:cytoplasm"/>
    <property type="evidence" value="ECO:0007669"/>
    <property type="project" value="UniProtKB-SubCell"/>
</dbReference>
<dbReference type="Pfam" id="PF00589">
    <property type="entry name" value="Phage_integrase"/>
    <property type="match status" value="1"/>
</dbReference>
<protein>
    <submittedName>
        <fullName evidence="13">Tyrosine-type recombinase/integrase</fullName>
    </submittedName>
</protein>
<feature type="domain" description="Core-binding (CB)" evidence="12">
    <location>
        <begin position="7"/>
        <end position="111"/>
    </location>
</feature>
<dbReference type="GO" id="GO:0015074">
    <property type="term" value="P:DNA integration"/>
    <property type="evidence" value="ECO:0007669"/>
    <property type="project" value="UniProtKB-KW"/>
</dbReference>
<dbReference type="GO" id="GO:0003677">
    <property type="term" value="F:DNA binding"/>
    <property type="evidence" value="ECO:0007669"/>
    <property type="project" value="UniProtKB-UniRule"/>
</dbReference>
<keyword evidence="4" id="KW-0159">Chromosome partition</keyword>
<dbReference type="PANTHER" id="PTHR30349">
    <property type="entry name" value="PHAGE INTEGRASE-RELATED"/>
    <property type="match status" value="1"/>
</dbReference>
<organism evidence="13 14">
    <name type="scientific">Candidatus Faeciplasma pullistercoris</name>
    <dbReference type="NCBI Taxonomy" id="2840800"/>
    <lineage>
        <taxon>Bacteria</taxon>
        <taxon>Bacillati</taxon>
        <taxon>Bacillota</taxon>
        <taxon>Clostridia</taxon>
        <taxon>Eubacteriales</taxon>
        <taxon>Oscillospiraceae</taxon>
        <taxon>Oscillospiraceae incertae sedis</taxon>
        <taxon>Candidatus Faeciplasma</taxon>
    </lineage>
</organism>
<dbReference type="Gene3D" id="1.10.150.130">
    <property type="match status" value="1"/>
</dbReference>
<dbReference type="GO" id="GO:0006310">
    <property type="term" value="P:DNA recombination"/>
    <property type="evidence" value="ECO:0007669"/>
    <property type="project" value="UniProtKB-KW"/>
</dbReference>
<reference evidence="13" key="2">
    <citation type="journal article" date="2021" name="PeerJ">
        <title>Extensive microbial diversity within the chicken gut microbiome revealed by metagenomics and culture.</title>
        <authorList>
            <person name="Gilroy R."/>
            <person name="Ravi A."/>
            <person name="Getino M."/>
            <person name="Pursley I."/>
            <person name="Horton D.L."/>
            <person name="Alikhan N.F."/>
            <person name="Baker D."/>
            <person name="Gharbi K."/>
            <person name="Hall N."/>
            <person name="Watson M."/>
            <person name="Adriaenssens E.M."/>
            <person name="Foster-Nyarko E."/>
            <person name="Jarju S."/>
            <person name="Secka A."/>
            <person name="Antonio M."/>
            <person name="Oren A."/>
            <person name="Chaudhuri R.R."/>
            <person name="La Ragione R."/>
            <person name="Hildebrand F."/>
            <person name="Pallen M.J."/>
        </authorList>
    </citation>
    <scope>NUCLEOTIDE SEQUENCE</scope>
    <source>
        <strain evidence="13">CHK33-4379</strain>
    </source>
</reference>
<evidence type="ECO:0000256" key="3">
    <source>
        <dbReference type="ARBA" id="ARBA00022618"/>
    </source>
</evidence>
<dbReference type="PROSITE" id="PS51898">
    <property type="entry name" value="TYR_RECOMBINASE"/>
    <property type="match status" value="1"/>
</dbReference>
<evidence type="ECO:0000256" key="4">
    <source>
        <dbReference type="ARBA" id="ARBA00022829"/>
    </source>
</evidence>
<dbReference type="InterPro" id="IPR002104">
    <property type="entry name" value="Integrase_catalytic"/>
</dbReference>
<keyword evidence="6 9" id="KW-0238">DNA-binding</keyword>
<evidence type="ECO:0000256" key="8">
    <source>
        <dbReference type="ARBA" id="ARBA00023306"/>
    </source>
</evidence>
<keyword evidence="2" id="KW-0963">Cytoplasm</keyword>
<feature type="region of interest" description="Disordered" evidence="10">
    <location>
        <begin position="325"/>
        <end position="359"/>
    </location>
</feature>
<comment type="subcellular location">
    <subcellularLocation>
        <location evidence="1">Cytoplasm</location>
    </subcellularLocation>
</comment>
<dbReference type="InterPro" id="IPR050090">
    <property type="entry name" value="Tyrosine_recombinase_XerCD"/>
</dbReference>
<evidence type="ECO:0000259" key="12">
    <source>
        <dbReference type="PROSITE" id="PS51900"/>
    </source>
</evidence>
<evidence type="ECO:0000256" key="5">
    <source>
        <dbReference type="ARBA" id="ARBA00022908"/>
    </source>
</evidence>
<sequence>MRQEYQNDCPQYLSEYLSYVRTIKNHTERTQEAYYIDLRVFLRYLKIKHHIADETDFDSIKIADVPFSYIQEFTLNDAYAYMNYLSDVRKNKEASRARKTSSLRKFFDYMHYKSCILADNPLEKLEHPKMKKTLPKYLELDQSTKLLESIDSKHQVRDYCIITLFLNCGMRLSELAGLNISDFSKSERSLRLFGKGQKERIVYLNDACVSALTEYLKIRPDAGKNVKAIFLSHYAGQYSRMSTRRIQKIVEEQLKIAGLGNLGISVHKLRHTAATLMYEYGNVDILVLKDILGHVNLGTTEIYTHLSNKDKMEAAERSPLANVRNVRSTLKSPKLDDNNTDLPDSDLSHAPRSNKKAKQ</sequence>
<dbReference type="AlphaFoldDB" id="A0A9D1GTR2"/>
<evidence type="ECO:0000256" key="7">
    <source>
        <dbReference type="ARBA" id="ARBA00023172"/>
    </source>
</evidence>
<gene>
    <name evidence="13" type="ORF">IAC39_06265</name>
</gene>
<keyword evidence="3" id="KW-0132">Cell division</keyword>
<evidence type="ECO:0000313" key="13">
    <source>
        <dbReference type="EMBL" id="HIT59296.1"/>
    </source>
</evidence>
<evidence type="ECO:0000313" key="14">
    <source>
        <dbReference type="Proteomes" id="UP000824136"/>
    </source>
</evidence>
<evidence type="ECO:0000256" key="1">
    <source>
        <dbReference type="ARBA" id="ARBA00004496"/>
    </source>
</evidence>
<evidence type="ECO:0000256" key="6">
    <source>
        <dbReference type="ARBA" id="ARBA00023125"/>
    </source>
</evidence>
<dbReference type="PANTHER" id="PTHR30349:SF77">
    <property type="entry name" value="TYROSINE RECOMBINASE XERC"/>
    <property type="match status" value="1"/>
</dbReference>